<gene>
    <name evidence="7" type="ORF">BHLFYP23_01182</name>
</gene>
<dbReference type="AlphaFoldDB" id="A0A6N2VKN8"/>
<proteinExistence type="predicted"/>
<dbReference type="InterPro" id="IPR017039">
    <property type="entry name" value="Virul_fac_BrkB"/>
</dbReference>
<keyword evidence="2" id="KW-1003">Cell membrane</keyword>
<dbReference type="PANTHER" id="PTHR30213">
    <property type="entry name" value="INNER MEMBRANE PROTEIN YHJD"/>
    <property type="match status" value="1"/>
</dbReference>
<keyword evidence="4 6" id="KW-1133">Transmembrane helix</keyword>
<keyword evidence="3 6" id="KW-0812">Transmembrane</keyword>
<evidence type="ECO:0000256" key="3">
    <source>
        <dbReference type="ARBA" id="ARBA00022692"/>
    </source>
</evidence>
<comment type="subcellular location">
    <subcellularLocation>
        <location evidence="1">Cell membrane</location>
        <topology evidence="1">Multi-pass membrane protein</topology>
    </subcellularLocation>
</comment>
<evidence type="ECO:0000256" key="5">
    <source>
        <dbReference type="ARBA" id="ARBA00023136"/>
    </source>
</evidence>
<evidence type="ECO:0000256" key="6">
    <source>
        <dbReference type="SAM" id="Phobius"/>
    </source>
</evidence>
<reference evidence="7" key="1">
    <citation type="submission" date="2019-11" db="EMBL/GenBank/DDBJ databases">
        <authorList>
            <person name="Feng L."/>
        </authorList>
    </citation>
    <scope>NUCLEOTIDE SEQUENCE</scope>
    <source>
        <strain evidence="7">BhanseniiLFYP23</strain>
    </source>
</reference>
<evidence type="ECO:0000256" key="2">
    <source>
        <dbReference type="ARBA" id="ARBA00022475"/>
    </source>
</evidence>
<dbReference type="EMBL" id="CACRSY010000016">
    <property type="protein sequence ID" value="VYT31029.1"/>
    <property type="molecule type" value="Genomic_DNA"/>
</dbReference>
<feature type="transmembrane region" description="Helical" evidence="6">
    <location>
        <begin position="238"/>
        <end position="260"/>
    </location>
</feature>
<feature type="transmembrane region" description="Helical" evidence="6">
    <location>
        <begin position="170"/>
        <end position="193"/>
    </location>
</feature>
<sequence>MVKRFLGATKEFIKSMNERHVTAYAAQAAYFIILSFIPFMLVLMTSVKYTPLTKAEVVHALLQVCPENFETFIQSIVNEVYEKSLGVVPVSAVIAMWSAGKGIQALTRGFNSIYQVKETRNFLMSRIRAVFYTLVFVISIILTLTLQVFGNSLQRELSSHFPFMEKIVTMIISMRVVITLSALCVVFLMMYKFIPNRKATFRSQFPGALLCAVCWSAFSFGFSLYIDFYNGAANMYGSMTTIVLVLLWLYFCMMFVMLGAQVNHYFEAKIEEVHQMAAQMIKKEYYQLLQSDEDEEKEDERKS</sequence>
<dbReference type="Pfam" id="PF03631">
    <property type="entry name" value="Virul_fac_BrkB"/>
    <property type="match status" value="1"/>
</dbReference>
<dbReference type="PANTHER" id="PTHR30213:SF0">
    <property type="entry name" value="UPF0761 MEMBRANE PROTEIN YIHY"/>
    <property type="match status" value="1"/>
</dbReference>
<accession>A0A6N2VKN8</accession>
<feature type="transmembrane region" description="Helical" evidence="6">
    <location>
        <begin position="129"/>
        <end position="150"/>
    </location>
</feature>
<dbReference type="PIRSF" id="PIRSF035875">
    <property type="entry name" value="RNase_BN"/>
    <property type="match status" value="1"/>
</dbReference>
<dbReference type="RefSeq" id="WP_004222403.1">
    <property type="nucleotide sequence ID" value="NZ_CACRSY010000016.1"/>
</dbReference>
<name>A0A6N2VKN8_BLAHA</name>
<feature type="transmembrane region" description="Helical" evidence="6">
    <location>
        <begin position="24"/>
        <end position="44"/>
    </location>
</feature>
<evidence type="ECO:0000313" key="7">
    <source>
        <dbReference type="EMBL" id="VYT31029.1"/>
    </source>
</evidence>
<feature type="transmembrane region" description="Helical" evidence="6">
    <location>
        <begin position="205"/>
        <end position="226"/>
    </location>
</feature>
<organism evidence="7">
    <name type="scientific">Blautia hansenii</name>
    <name type="common">Ruminococcus hansenii</name>
    <dbReference type="NCBI Taxonomy" id="1322"/>
    <lineage>
        <taxon>Bacteria</taxon>
        <taxon>Bacillati</taxon>
        <taxon>Bacillota</taxon>
        <taxon>Clostridia</taxon>
        <taxon>Lachnospirales</taxon>
        <taxon>Lachnospiraceae</taxon>
        <taxon>Blautia</taxon>
    </lineage>
</organism>
<dbReference type="NCBIfam" id="TIGR00765">
    <property type="entry name" value="yihY_not_rbn"/>
    <property type="match status" value="1"/>
</dbReference>
<evidence type="ECO:0000256" key="4">
    <source>
        <dbReference type="ARBA" id="ARBA00022989"/>
    </source>
</evidence>
<keyword evidence="5 6" id="KW-0472">Membrane</keyword>
<protein>
    <submittedName>
        <fullName evidence="7">Ribonuclease BN/uncharacterized domain fusion protein</fullName>
    </submittedName>
</protein>
<evidence type="ECO:0000256" key="1">
    <source>
        <dbReference type="ARBA" id="ARBA00004651"/>
    </source>
</evidence>
<dbReference type="GO" id="GO:0005886">
    <property type="term" value="C:plasma membrane"/>
    <property type="evidence" value="ECO:0007669"/>
    <property type="project" value="UniProtKB-SubCell"/>
</dbReference>